<evidence type="ECO:0000313" key="3">
    <source>
        <dbReference type="EMBL" id="QDA61612.1"/>
    </source>
</evidence>
<dbReference type="Pfam" id="PF06580">
    <property type="entry name" value="His_kinase"/>
    <property type="match status" value="1"/>
</dbReference>
<name>A0A5B8A5V3_9BACT</name>
<feature type="transmembrane region" description="Helical" evidence="1">
    <location>
        <begin position="32"/>
        <end position="49"/>
    </location>
</feature>
<dbReference type="GO" id="GO:0000155">
    <property type="term" value="F:phosphorelay sensor kinase activity"/>
    <property type="evidence" value="ECO:0007669"/>
    <property type="project" value="InterPro"/>
</dbReference>
<dbReference type="KEGG" id="hyj:FHG12_16575"/>
<organism evidence="3 4">
    <name type="scientific">Hymenobacter jejuensis</name>
    <dbReference type="NCBI Taxonomy" id="2502781"/>
    <lineage>
        <taxon>Bacteria</taxon>
        <taxon>Pseudomonadati</taxon>
        <taxon>Bacteroidota</taxon>
        <taxon>Cytophagia</taxon>
        <taxon>Cytophagales</taxon>
        <taxon>Hymenobacteraceae</taxon>
        <taxon>Hymenobacter</taxon>
    </lineage>
</organism>
<feature type="domain" description="Signal transduction histidine kinase internal region" evidence="2">
    <location>
        <begin position="165"/>
        <end position="241"/>
    </location>
</feature>
<feature type="transmembrane region" description="Helical" evidence="1">
    <location>
        <begin position="55"/>
        <end position="79"/>
    </location>
</feature>
<protein>
    <recommendedName>
        <fullName evidence="2">Signal transduction histidine kinase internal region domain-containing protein</fullName>
    </recommendedName>
</protein>
<dbReference type="GO" id="GO:0016020">
    <property type="term" value="C:membrane"/>
    <property type="evidence" value="ECO:0007669"/>
    <property type="project" value="InterPro"/>
</dbReference>
<evidence type="ECO:0000313" key="4">
    <source>
        <dbReference type="Proteomes" id="UP000305398"/>
    </source>
</evidence>
<accession>A0A5B8A5V3</accession>
<evidence type="ECO:0000259" key="2">
    <source>
        <dbReference type="Pfam" id="PF06580"/>
    </source>
</evidence>
<dbReference type="EMBL" id="CP040896">
    <property type="protein sequence ID" value="QDA61612.1"/>
    <property type="molecule type" value="Genomic_DNA"/>
</dbReference>
<dbReference type="SUPFAM" id="SSF55874">
    <property type="entry name" value="ATPase domain of HSP90 chaperone/DNA topoisomerase II/histidine kinase"/>
    <property type="match status" value="1"/>
</dbReference>
<dbReference type="InterPro" id="IPR050640">
    <property type="entry name" value="Bact_2-comp_sensor_kinase"/>
</dbReference>
<feature type="transmembrane region" description="Helical" evidence="1">
    <location>
        <begin position="123"/>
        <end position="142"/>
    </location>
</feature>
<sequence length="357" mass="40820">MRPRLTNCLCMNENEFESTTLPSPHQTLLRDALIGGAAWMGCMLLLLLSEAERELLLFWTLLLPSGLLFYGFAVNTLIPNCLRKSHPLRSYLLRSVGVLLVLLIPVWVAGLLLSRSEDEAAEFGFLVTICHLLVTVPLAWVISQRRRRAHAELYGLKTELGQSTATLDFLRSQINPHFLFNALNTLYGTALQENSERTAHGIQLLGDMMRFMLHENHQPKILLSREIEYLRNYIELQSLRTATSSTVAIQTTIDEVVDEQFIAPMLLIPFVENAFKHGISLQEPSWIRITLHCTQNALYFDVYNSTHTKREQGVEKENAGIGLDNVRQRLALLYPERHELVIRETVEEYFVHLTLQL</sequence>
<dbReference type="PANTHER" id="PTHR34220">
    <property type="entry name" value="SENSOR HISTIDINE KINASE YPDA"/>
    <property type="match status" value="1"/>
</dbReference>
<dbReference type="OrthoDB" id="9792992at2"/>
<feature type="transmembrane region" description="Helical" evidence="1">
    <location>
        <begin position="91"/>
        <end position="111"/>
    </location>
</feature>
<gene>
    <name evidence="3" type="ORF">FHG12_16575</name>
</gene>
<reference evidence="3 4" key="1">
    <citation type="submission" date="2019-06" db="EMBL/GenBank/DDBJ databases">
        <authorList>
            <person name="Srinivasan S."/>
        </authorList>
    </citation>
    <scope>NUCLEOTIDE SEQUENCE [LARGE SCALE GENOMIC DNA]</scope>
    <source>
        <strain evidence="3 4">17J68-5</strain>
    </source>
</reference>
<keyword evidence="1" id="KW-0812">Transmembrane</keyword>
<evidence type="ECO:0000256" key="1">
    <source>
        <dbReference type="SAM" id="Phobius"/>
    </source>
</evidence>
<keyword evidence="4" id="KW-1185">Reference proteome</keyword>
<dbReference type="PANTHER" id="PTHR34220:SF7">
    <property type="entry name" value="SENSOR HISTIDINE KINASE YPDA"/>
    <property type="match status" value="1"/>
</dbReference>
<keyword evidence="1" id="KW-1133">Transmembrane helix</keyword>
<dbReference type="Gene3D" id="3.30.565.10">
    <property type="entry name" value="Histidine kinase-like ATPase, C-terminal domain"/>
    <property type="match status" value="1"/>
</dbReference>
<dbReference type="InterPro" id="IPR010559">
    <property type="entry name" value="Sig_transdc_His_kin_internal"/>
</dbReference>
<dbReference type="Proteomes" id="UP000305398">
    <property type="component" value="Chromosome"/>
</dbReference>
<keyword evidence="1" id="KW-0472">Membrane</keyword>
<proteinExistence type="predicted"/>
<dbReference type="AlphaFoldDB" id="A0A5B8A5V3"/>
<dbReference type="InterPro" id="IPR036890">
    <property type="entry name" value="HATPase_C_sf"/>
</dbReference>